<keyword evidence="2" id="KW-1185">Reference proteome</keyword>
<accession>A0A813DQ82</accession>
<dbReference type="AlphaFoldDB" id="A0A813DQ82"/>
<gene>
    <name evidence="1" type="ORF">PGLA1383_LOCUS8801</name>
</gene>
<proteinExistence type="predicted"/>
<dbReference type="Proteomes" id="UP000654075">
    <property type="component" value="Unassembled WGS sequence"/>
</dbReference>
<sequence>LAGQGSGSQDVLSGEFRSEQGWVGSHRREEALLICQTRRLLVGQLLCLAVAAQVSLLVGQLLCMSMCCAGAVADLWVQLLLALSARKSCDPDVRGFLCNRFATPIASATTTTTFSSPTFGLMGP</sequence>
<evidence type="ECO:0000313" key="1">
    <source>
        <dbReference type="EMBL" id="CAE8590075.1"/>
    </source>
</evidence>
<dbReference type="EMBL" id="CAJNNV010004057">
    <property type="protein sequence ID" value="CAE8590075.1"/>
    <property type="molecule type" value="Genomic_DNA"/>
</dbReference>
<name>A0A813DQ82_POLGL</name>
<comment type="caution">
    <text evidence="1">The sequence shown here is derived from an EMBL/GenBank/DDBJ whole genome shotgun (WGS) entry which is preliminary data.</text>
</comment>
<protein>
    <submittedName>
        <fullName evidence="1">Uncharacterized protein</fullName>
    </submittedName>
</protein>
<evidence type="ECO:0000313" key="2">
    <source>
        <dbReference type="Proteomes" id="UP000654075"/>
    </source>
</evidence>
<organism evidence="1 2">
    <name type="scientific">Polarella glacialis</name>
    <name type="common">Dinoflagellate</name>
    <dbReference type="NCBI Taxonomy" id="89957"/>
    <lineage>
        <taxon>Eukaryota</taxon>
        <taxon>Sar</taxon>
        <taxon>Alveolata</taxon>
        <taxon>Dinophyceae</taxon>
        <taxon>Suessiales</taxon>
        <taxon>Suessiaceae</taxon>
        <taxon>Polarella</taxon>
    </lineage>
</organism>
<feature type="non-terminal residue" evidence="1">
    <location>
        <position position="124"/>
    </location>
</feature>
<reference evidence="1" key="1">
    <citation type="submission" date="2021-02" db="EMBL/GenBank/DDBJ databases">
        <authorList>
            <person name="Dougan E. K."/>
            <person name="Rhodes N."/>
            <person name="Thang M."/>
            <person name="Chan C."/>
        </authorList>
    </citation>
    <scope>NUCLEOTIDE SEQUENCE</scope>
</reference>